<dbReference type="RefSeq" id="WP_087630652.1">
    <property type="nucleotide sequence ID" value="NZ_FCNZ02000008.1"/>
</dbReference>
<comment type="caution">
    <text evidence="1">The sequence shown here is derived from an EMBL/GenBank/DDBJ whole genome shotgun (WGS) entry which is preliminary data.</text>
</comment>
<name>A0A158HRF1_9BURK</name>
<evidence type="ECO:0000313" key="2">
    <source>
        <dbReference type="Proteomes" id="UP000054717"/>
    </source>
</evidence>
<reference evidence="1" key="1">
    <citation type="submission" date="2016-01" db="EMBL/GenBank/DDBJ databases">
        <authorList>
            <person name="Peeters Charlotte."/>
        </authorList>
    </citation>
    <scope>NUCLEOTIDE SEQUENCE</scope>
    <source>
        <strain evidence="1">LMG 22936</strain>
    </source>
</reference>
<dbReference type="InterPro" id="IPR036249">
    <property type="entry name" value="Thioredoxin-like_sf"/>
</dbReference>
<dbReference type="STRING" id="326475.AWB66_02565"/>
<dbReference type="Gene3D" id="3.40.30.10">
    <property type="entry name" value="Glutaredoxin"/>
    <property type="match status" value="1"/>
</dbReference>
<gene>
    <name evidence="1" type="ORF">AWB66_02565</name>
</gene>
<dbReference type="SUPFAM" id="SSF52833">
    <property type="entry name" value="Thioredoxin-like"/>
    <property type="match status" value="1"/>
</dbReference>
<accession>A0A158HRF1</accession>
<dbReference type="EMBL" id="FCNZ02000008">
    <property type="protein sequence ID" value="SAL46617.1"/>
    <property type="molecule type" value="Genomic_DNA"/>
</dbReference>
<dbReference type="AlphaFoldDB" id="A0A158HRF1"/>
<keyword evidence="2" id="KW-1185">Reference proteome</keyword>
<evidence type="ECO:0000313" key="1">
    <source>
        <dbReference type="EMBL" id="SAL46617.1"/>
    </source>
</evidence>
<protein>
    <submittedName>
        <fullName evidence="1">Glutaredoxin 2</fullName>
    </submittedName>
</protein>
<dbReference type="Pfam" id="PF05768">
    <property type="entry name" value="Glrx-like"/>
    <property type="match status" value="1"/>
</dbReference>
<dbReference type="InterPro" id="IPR008554">
    <property type="entry name" value="Glutaredoxin-like"/>
</dbReference>
<sequence length="85" mass="9418">MASFTLYGRAWCHLCDEMRAELEPVAAQFGAAIEWIDIDTDADPVLAARYDEIVPVLVLDGVELCHYRLDAPRVRAALEARLAAS</sequence>
<proteinExistence type="predicted"/>
<dbReference type="Proteomes" id="UP000054717">
    <property type="component" value="Unassembled WGS sequence"/>
</dbReference>
<organism evidence="1 2">
    <name type="scientific">Caballeronia telluris</name>
    <dbReference type="NCBI Taxonomy" id="326475"/>
    <lineage>
        <taxon>Bacteria</taxon>
        <taxon>Pseudomonadati</taxon>
        <taxon>Pseudomonadota</taxon>
        <taxon>Betaproteobacteria</taxon>
        <taxon>Burkholderiales</taxon>
        <taxon>Burkholderiaceae</taxon>
        <taxon>Caballeronia</taxon>
    </lineage>
</organism>